<feature type="domain" description="MucBP" evidence="3">
    <location>
        <begin position="475"/>
        <end position="537"/>
    </location>
</feature>
<name>A0A7H0FSY2_ENTFL</name>
<feature type="transmembrane region" description="Helical" evidence="2">
    <location>
        <begin position="592"/>
        <end position="615"/>
    </location>
</feature>
<dbReference type="InterPro" id="IPR009459">
    <property type="entry name" value="MucBP_dom"/>
</dbReference>
<gene>
    <name evidence="4" type="ORF">H9Q64_07750</name>
</gene>
<dbReference type="EMBL" id="CP060804">
    <property type="protein sequence ID" value="QNP39148.1"/>
    <property type="molecule type" value="Genomic_DNA"/>
</dbReference>
<dbReference type="RefSeq" id="WP_002387726.1">
    <property type="nucleotide sequence ID" value="NZ_CABGHQ010000009.1"/>
</dbReference>
<dbReference type="Pfam" id="PF06458">
    <property type="entry name" value="MucBP"/>
    <property type="match status" value="2"/>
</dbReference>
<feature type="domain" description="MucBP" evidence="3">
    <location>
        <begin position="402"/>
        <end position="464"/>
    </location>
</feature>
<dbReference type="Gene3D" id="3.10.20.320">
    <property type="entry name" value="Putative peptidoglycan bound protein (lpxtg motif)"/>
    <property type="match status" value="2"/>
</dbReference>
<evidence type="ECO:0000313" key="4">
    <source>
        <dbReference type="EMBL" id="QNP39148.1"/>
    </source>
</evidence>
<proteinExistence type="predicted"/>
<reference evidence="4 5" key="1">
    <citation type="submission" date="2020-08" db="EMBL/GenBank/DDBJ databases">
        <title>Enterococcus faecalis SF28073 genome assembly.</title>
        <authorList>
            <person name="Duerkop B.A."/>
            <person name="Johnson C.N."/>
        </authorList>
    </citation>
    <scope>NUCLEOTIDE SEQUENCE [LARGE SCALE GENOMIC DNA]</scope>
    <source>
        <strain evidence="4 5">SF28073</strain>
    </source>
</reference>
<keyword evidence="2" id="KW-0812">Transmembrane</keyword>
<dbReference type="SUPFAM" id="SSF117074">
    <property type="entry name" value="Hypothetical protein PA1324"/>
    <property type="match status" value="1"/>
</dbReference>
<keyword evidence="2" id="KW-1133">Transmembrane helix</keyword>
<evidence type="ECO:0000259" key="3">
    <source>
        <dbReference type="Pfam" id="PF06458"/>
    </source>
</evidence>
<dbReference type="AlphaFoldDB" id="A0A7H0FSY2"/>
<evidence type="ECO:0000313" key="5">
    <source>
        <dbReference type="Proteomes" id="UP000516122"/>
    </source>
</evidence>
<sequence>MKKFLNLCIFYVIRVKNKIKYNFKEEEMIKKILFGVVCIFAFGGMAITAFADDTLPIYGSRIWFDLNGNGIQDQNEPSAPAIHFDKLAFTNKDLTVGFDYPGNNHLNAGSTTTPINSATAVIEPKSAWVKQNLNKDWSEITDKAMETDDWTEYESVSKQFSDANPLMDNAEVPYRTGFGNLNLANWIAQNVPEDSSYINYIYINPSQLPKWLTITESNKASIVNSSQFSADGFYYFDNKAPLQTVSGYYNLDGTFTESNDTQNPYVHSYAIANLGLIPHASIKLDMTTEQKISNPNKEITVTYTVKNDGTSDLENITLSDIDFPAFNLKSGEEKTFSVAQIPNQQGIINTTVQGDLNYYYDQVYLNPDTGETSTTPQKPMHLLTVTDDKQVTVTYPTTKQSTITVRYMDEEGNQLIDPITKTDIVGKEYSTEQKTFDGYQFEKLTGNASGVFTESDQEIVYVYKKIVTPPVKQSTITVRYMDEEGNQLIDPITKTDIVGKEYSTEQKTFDGYQFEKLTGNASGVFTENDQEIVYVYKKIDVLKEENKAQINKTSNTEFKEENKVNDSVKMDNTSTGKKIDKSLPRTGFNNNLVLNTLGSALLVVSFVGFTVVFVIKRLKQDK</sequence>
<evidence type="ECO:0000256" key="2">
    <source>
        <dbReference type="SAM" id="Phobius"/>
    </source>
</evidence>
<accession>A0A7H0FSY2</accession>
<protein>
    <submittedName>
        <fullName evidence="4">MucBP domain-containing protein</fullName>
    </submittedName>
</protein>
<keyword evidence="1" id="KW-0677">Repeat</keyword>
<dbReference type="Proteomes" id="UP000516122">
    <property type="component" value="Chromosome"/>
</dbReference>
<organism evidence="4 5">
    <name type="scientific">Enterococcus faecalis</name>
    <name type="common">Streptococcus faecalis</name>
    <dbReference type="NCBI Taxonomy" id="1351"/>
    <lineage>
        <taxon>Bacteria</taxon>
        <taxon>Bacillati</taxon>
        <taxon>Bacillota</taxon>
        <taxon>Bacilli</taxon>
        <taxon>Lactobacillales</taxon>
        <taxon>Enterococcaceae</taxon>
        <taxon>Enterococcus</taxon>
    </lineage>
</organism>
<keyword evidence="2" id="KW-0472">Membrane</keyword>
<evidence type="ECO:0000256" key="1">
    <source>
        <dbReference type="ARBA" id="ARBA00022737"/>
    </source>
</evidence>